<dbReference type="InterPro" id="IPR007159">
    <property type="entry name" value="SpoVT-AbrB_dom"/>
</dbReference>
<feature type="domain" description="SpoVT-AbrB" evidence="2">
    <location>
        <begin position="3"/>
        <end position="48"/>
    </location>
</feature>
<dbReference type="Gene3D" id="2.10.260.10">
    <property type="match status" value="1"/>
</dbReference>
<keyword evidence="1" id="KW-0238">DNA-binding</keyword>
<proteinExistence type="predicted"/>
<comment type="caution">
    <text evidence="3">The sequence shown here is derived from an EMBL/GenBank/DDBJ whole genome shotgun (WGS) entry which is preliminary data.</text>
</comment>
<accession>A0A2S6H7I6</accession>
<dbReference type="NCBIfam" id="TIGR01439">
    <property type="entry name" value="lp_hng_hel_AbrB"/>
    <property type="match status" value="1"/>
</dbReference>
<evidence type="ECO:0000313" key="3">
    <source>
        <dbReference type="EMBL" id="PPK73449.1"/>
    </source>
</evidence>
<organism evidence="3 4">
    <name type="scientific">Methylobacter tundripaludum</name>
    <dbReference type="NCBI Taxonomy" id="173365"/>
    <lineage>
        <taxon>Bacteria</taxon>
        <taxon>Pseudomonadati</taxon>
        <taxon>Pseudomonadota</taxon>
        <taxon>Gammaproteobacteria</taxon>
        <taxon>Methylococcales</taxon>
        <taxon>Methylococcaceae</taxon>
        <taxon>Methylobacter</taxon>
    </lineage>
</organism>
<sequence>MNQQAAKISAGGRIVLPAQMRASLGIHEGDELLISVVNGEIHITPKALALQNALAIARKHLAGSPDLSDALIADRRAEAANE</sequence>
<evidence type="ECO:0000256" key="1">
    <source>
        <dbReference type="PROSITE-ProRule" id="PRU01076"/>
    </source>
</evidence>
<gene>
    <name evidence="3" type="ORF">B0F87_11446</name>
</gene>
<dbReference type="Proteomes" id="UP000240010">
    <property type="component" value="Unassembled WGS sequence"/>
</dbReference>
<name>A0A2S6H7I6_9GAMM</name>
<dbReference type="InterPro" id="IPR037914">
    <property type="entry name" value="SpoVT-AbrB_sf"/>
</dbReference>
<protein>
    <submittedName>
        <fullName evidence="3">AbrB family looped-hinge helix DNA binding protein</fullName>
    </submittedName>
</protein>
<dbReference type="GO" id="GO:0003677">
    <property type="term" value="F:DNA binding"/>
    <property type="evidence" value="ECO:0007669"/>
    <property type="project" value="UniProtKB-UniRule"/>
</dbReference>
<dbReference type="SMART" id="SM00966">
    <property type="entry name" value="SpoVT_AbrB"/>
    <property type="match status" value="1"/>
</dbReference>
<dbReference type="PROSITE" id="PS51740">
    <property type="entry name" value="SPOVT_ABRB"/>
    <property type="match status" value="1"/>
</dbReference>
<dbReference type="SUPFAM" id="SSF89447">
    <property type="entry name" value="AbrB/MazE/MraZ-like"/>
    <property type="match status" value="1"/>
</dbReference>
<dbReference type="AlphaFoldDB" id="A0A2S6H7I6"/>
<reference evidence="3 4" key="1">
    <citation type="submission" date="2018-02" db="EMBL/GenBank/DDBJ databases">
        <title>Subsurface microbial communities from deep shales in Ohio and West Virginia, USA.</title>
        <authorList>
            <person name="Wrighton K."/>
        </authorList>
    </citation>
    <scope>NUCLEOTIDE SEQUENCE [LARGE SCALE GENOMIC DNA]</scope>
    <source>
        <strain evidence="3 4">OWC-DMM</strain>
    </source>
</reference>
<evidence type="ECO:0000313" key="4">
    <source>
        <dbReference type="Proteomes" id="UP000240010"/>
    </source>
</evidence>
<dbReference type="Pfam" id="PF04014">
    <property type="entry name" value="MazE_antitoxin"/>
    <property type="match status" value="1"/>
</dbReference>
<dbReference type="EMBL" id="PTIZ01000014">
    <property type="protein sequence ID" value="PPK73449.1"/>
    <property type="molecule type" value="Genomic_DNA"/>
</dbReference>
<evidence type="ECO:0000259" key="2">
    <source>
        <dbReference type="PROSITE" id="PS51740"/>
    </source>
</evidence>
<dbReference type="RefSeq" id="WP_104430259.1">
    <property type="nucleotide sequence ID" value="NZ_PTIZ01000014.1"/>
</dbReference>